<dbReference type="STRING" id="490188.SAMN04488068_1608"/>
<dbReference type="Proteomes" id="UP000199758">
    <property type="component" value="Unassembled WGS sequence"/>
</dbReference>
<dbReference type="AlphaFoldDB" id="A0A1M5N3C7"/>
<feature type="chain" id="PRO_5013155377" evidence="1">
    <location>
        <begin position="24"/>
        <end position="1247"/>
    </location>
</feature>
<name>A0A1M5N3C7_9GAMM</name>
<keyword evidence="3" id="KW-1185">Reference proteome</keyword>
<gene>
    <name evidence="2" type="ORF">SAMN04488068_1608</name>
</gene>
<proteinExistence type="predicted"/>
<sequence length="1247" mass="132057">MAIRKLRHRLLALFIGMFCCIPAALPDDTEIYTNPAVNSVQAPYTVLVIDLNLLGICNSVLTQTSNPNNPDSPQLCLNVTSSIILSDLLGGVTSNPVDYLYNLLFGAYGCTSGSTPAQCSAKAQGLCNLYGVLGLIPPAIPIPGISFLLSLVLNGVTTLSCTTLSFLLSVPLVGTILNSIMASFVGDLIQGLITPLLSTVVGQLPSVLLGVLQSTISGVLNLGQQSLVTTLESILNNLIGSNVAIMVSHADRATLLGAPASSCAFGDLAAIPGTRRSTSGCSNGAYMIAGFTQLVDVGSVNSMVSLVSNLLTNALSPTNLLNATTAIAGTALTTPASLLPPYQGKEVYAELAQFLAGKEVFNAPLARWDGLTGLITRDTSIELSNGNYRKPALECSTANILNLMLTNNIRDSESDARLRSIWPALPSGAITLADVVRQAADVGVTDINGRQVNMRSYFLIQNLLTSTTTLGNAGATLLTYANSLGLLNLGKSTASLLKPVIDIDASLLTPSLTVDLTTPSAVRPESFFGLFKPDTLQKPRWNGNLKRLRVAADSSGNYQYYDANSTLAIDTDGRIKPTALSFWTTSSQLGTSTRDGRSVTLGGAGQNIPGYQFGGGGNPGRVNSDGKRTLYYDKIASGSFALAGLDADTQTVRDELATDLGVTGTTTADDKRRRELLLYARGFDVGSAAAPLGSGDTVTGVTARSWMHGAVLHSRPVAINYGARGTATTTSPDIRVVYGANDGLLRMVRNSDGVETWGFMPRVLMSQQNTLRENTAGSALPYGVDGAPAVLLQDRNSSGGPADGKIESSNSNDRAWMYFGLRRSGRYYYGMNLTNPDAPSLLWRIGPDGLYRSTGLISGTSGFFSELGMTFSNPQIGRMRVTDSGTTTTRSVVVFAGGYNGGVSGSSKVGKDLNRGSDNRVGTDDTVGNAIYIVDAQTGDLIWKARQGTFSSSTPYNSSTRAFQHPLLLDSIPSDVNIIDTDGDGLIDRLYVGDTGGRLWRADFPAADRSAWVLTPLASLGRHRNSNVANDRRFFQAPDFAPLRSNTGNYDVITIGSGDREDPLNTATQNFLYSYRDFRVVSNRTASEVITSDSTLKGQTDFVDLTTTCASGSTSCGSTLDLGTGWRIQLTGSGEKTFSQPLSASGTTFFSTYTPPSTSTVTCTPSEGTNRIYGVSLTNSRPTVASFINDGDGTQRSQATATPGLPGEFNALTADALAVNTSTQKIESTPRYTIYWRERRSDEETAP</sequence>
<dbReference type="RefSeq" id="WP_084083245.1">
    <property type="nucleotide sequence ID" value="NZ_FQWZ01000003.1"/>
</dbReference>
<accession>A0A1M5N3C7</accession>
<reference evidence="2 3" key="1">
    <citation type="submission" date="2016-11" db="EMBL/GenBank/DDBJ databases">
        <authorList>
            <person name="Jaros S."/>
            <person name="Januszkiewicz K."/>
            <person name="Wedrychowicz H."/>
        </authorList>
    </citation>
    <scope>NUCLEOTIDE SEQUENCE [LARGE SCALE GENOMIC DNA]</scope>
    <source>
        <strain evidence="2 3">CGMCC 1.7049</strain>
    </source>
</reference>
<dbReference type="EMBL" id="FQWZ01000003">
    <property type="protein sequence ID" value="SHG84074.1"/>
    <property type="molecule type" value="Genomic_DNA"/>
</dbReference>
<evidence type="ECO:0000313" key="2">
    <source>
        <dbReference type="EMBL" id="SHG84074.1"/>
    </source>
</evidence>
<keyword evidence="1" id="KW-0732">Signal</keyword>
<protein>
    <submittedName>
        <fullName evidence="2">PilC beta-propeller domain-containing protein</fullName>
    </submittedName>
</protein>
<evidence type="ECO:0000313" key="3">
    <source>
        <dbReference type="Proteomes" id="UP000199758"/>
    </source>
</evidence>
<feature type="signal peptide" evidence="1">
    <location>
        <begin position="1"/>
        <end position="23"/>
    </location>
</feature>
<organism evidence="2 3">
    <name type="scientific">Hydrocarboniphaga daqingensis</name>
    <dbReference type="NCBI Taxonomy" id="490188"/>
    <lineage>
        <taxon>Bacteria</taxon>
        <taxon>Pseudomonadati</taxon>
        <taxon>Pseudomonadota</taxon>
        <taxon>Gammaproteobacteria</taxon>
        <taxon>Nevskiales</taxon>
        <taxon>Nevskiaceae</taxon>
        <taxon>Hydrocarboniphaga</taxon>
    </lineage>
</organism>
<evidence type="ECO:0000256" key="1">
    <source>
        <dbReference type="SAM" id="SignalP"/>
    </source>
</evidence>
<dbReference type="OrthoDB" id="7156875at2"/>